<dbReference type="RefSeq" id="WP_184795772.1">
    <property type="nucleotide sequence ID" value="NZ_JACHMY010000001.1"/>
</dbReference>
<keyword evidence="1" id="KW-0805">Transcription regulation</keyword>
<dbReference type="Proteomes" id="UP000549971">
    <property type="component" value="Unassembled WGS sequence"/>
</dbReference>
<dbReference type="EMBL" id="JACHMY010000001">
    <property type="protein sequence ID" value="MBB5836227.1"/>
    <property type="molecule type" value="Genomic_DNA"/>
</dbReference>
<dbReference type="PANTHER" id="PTHR30055:SF234">
    <property type="entry name" value="HTH-TYPE TRANSCRIPTIONAL REGULATOR BETI"/>
    <property type="match status" value="1"/>
</dbReference>
<keyword evidence="7" id="KW-1185">Reference proteome</keyword>
<gene>
    <name evidence="6" type="ORF">HDA39_002961</name>
</gene>
<dbReference type="GO" id="GO:0000976">
    <property type="term" value="F:transcription cis-regulatory region binding"/>
    <property type="evidence" value="ECO:0007669"/>
    <property type="project" value="TreeGrafter"/>
</dbReference>
<evidence type="ECO:0000256" key="2">
    <source>
        <dbReference type="ARBA" id="ARBA00023125"/>
    </source>
</evidence>
<dbReference type="PROSITE" id="PS50977">
    <property type="entry name" value="HTH_TETR_2"/>
    <property type="match status" value="1"/>
</dbReference>
<dbReference type="Pfam" id="PF00440">
    <property type="entry name" value="TetR_N"/>
    <property type="match status" value="1"/>
</dbReference>
<protein>
    <submittedName>
        <fullName evidence="6">AcrR family transcriptional regulator</fullName>
    </submittedName>
</protein>
<name>A0A7W9J5X5_9ACTN</name>
<feature type="domain" description="HTH tetR-type" evidence="5">
    <location>
        <begin position="11"/>
        <end position="69"/>
    </location>
</feature>
<reference evidence="6 7" key="1">
    <citation type="submission" date="2020-08" db="EMBL/GenBank/DDBJ databases">
        <title>Sequencing the genomes of 1000 actinobacteria strains.</title>
        <authorList>
            <person name="Klenk H.-P."/>
        </authorList>
    </citation>
    <scope>NUCLEOTIDE SEQUENCE [LARGE SCALE GENOMIC DNA]</scope>
    <source>
        <strain evidence="6 7">DSM 28967</strain>
    </source>
</reference>
<evidence type="ECO:0000256" key="1">
    <source>
        <dbReference type="ARBA" id="ARBA00023015"/>
    </source>
</evidence>
<proteinExistence type="predicted"/>
<dbReference type="GO" id="GO:0003700">
    <property type="term" value="F:DNA-binding transcription factor activity"/>
    <property type="evidence" value="ECO:0007669"/>
    <property type="project" value="TreeGrafter"/>
</dbReference>
<evidence type="ECO:0000256" key="3">
    <source>
        <dbReference type="ARBA" id="ARBA00023163"/>
    </source>
</evidence>
<evidence type="ECO:0000313" key="7">
    <source>
        <dbReference type="Proteomes" id="UP000549971"/>
    </source>
</evidence>
<keyword evidence="3" id="KW-0804">Transcription</keyword>
<evidence type="ECO:0000259" key="5">
    <source>
        <dbReference type="PROSITE" id="PS50977"/>
    </source>
</evidence>
<organism evidence="6 7">
    <name type="scientific">Kribbella italica</name>
    <dbReference type="NCBI Taxonomy" id="1540520"/>
    <lineage>
        <taxon>Bacteria</taxon>
        <taxon>Bacillati</taxon>
        <taxon>Actinomycetota</taxon>
        <taxon>Actinomycetes</taxon>
        <taxon>Propionibacteriales</taxon>
        <taxon>Kribbellaceae</taxon>
        <taxon>Kribbella</taxon>
    </lineage>
</organism>
<comment type="caution">
    <text evidence="6">The sequence shown here is derived from an EMBL/GenBank/DDBJ whole genome shotgun (WGS) entry which is preliminary data.</text>
</comment>
<dbReference type="AlphaFoldDB" id="A0A7W9J5X5"/>
<dbReference type="InterPro" id="IPR050109">
    <property type="entry name" value="HTH-type_TetR-like_transc_reg"/>
</dbReference>
<evidence type="ECO:0000256" key="4">
    <source>
        <dbReference type="PROSITE-ProRule" id="PRU00335"/>
    </source>
</evidence>
<keyword evidence="2 4" id="KW-0238">DNA-binding</keyword>
<dbReference type="PANTHER" id="PTHR30055">
    <property type="entry name" value="HTH-TYPE TRANSCRIPTIONAL REGULATOR RUTR"/>
    <property type="match status" value="1"/>
</dbReference>
<sequence length="199" mass="22121">MTDTVESGSRSRTRRAILDAAVRVFAQRRAASLADVAAEANVARSTLHRYFPDRAELVQALADDLLAAFDRVITEAETAEGPARDALQRLIGGYLELGQRIYFLFSEPSFNQPDPDSEVAKFFEKLDRVCKPVEVLIVRGQHEGVIATNMTVDWIMRMLLWMVFIGWDAVEDKALTRLQAQATVLQTIESGILAPTDGP</sequence>
<accession>A0A7W9J5X5</accession>
<evidence type="ECO:0000313" key="6">
    <source>
        <dbReference type="EMBL" id="MBB5836227.1"/>
    </source>
</evidence>
<dbReference type="SUPFAM" id="SSF46689">
    <property type="entry name" value="Homeodomain-like"/>
    <property type="match status" value="1"/>
</dbReference>
<dbReference type="InterPro" id="IPR009057">
    <property type="entry name" value="Homeodomain-like_sf"/>
</dbReference>
<dbReference type="Gene3D" id="1.10.357.10">
    <property type="entry name" value="Tetracycline Repressor, domain 2"/>
    <property type="match status" value="1"/>
</dbReference>
<dbReference type="InterPro" id="IPR001647">
    <property type="entry name" value="HTH_TetR"/>
</dbReference>
<feature type="DNA-binding region" description="H-T-H motif" evidence="4">
    <location>
        <begin position="32"/>
        <end position="51"/>
    </location>
</feature>